<reference evidence="4 5" key="1">
    <citation type="journal article" date="2015" name="Mol. Plant Microbe Interact.">
        <title>Genome, transcriptome, and functional analyses of Penicillium expansum provide new insights into secondary metabolism and pathogenicity.</title>
        <authorList>
            <person name="Ballester A.R."/>
            <person name="Marcet-Houben M."/>
            <person name="Levin E."/>
            <person name="Sela N."/>
            <person name="Selma-Lazaro C."/>
            <person name="Carmona L."/>
            <person name="Wisniewski M."/>
            <person name="Droby S."/>
            <person name="Gonzalez-Candelas L."/>
            <person name="Gabaldon T."/>
        </authorList>
    </citation>
    <scope>NUCLEOTIDE SEQUENCE [LARGE SCALE GENOMIC DNA]</scope>
    <source>
        <strain evidence="4 5">MD-8</strain>
    </source>
</reference>
<evidence type="ECO:0000256" key="3">
    <source>
        <dbReference type="SAM" id="SignalP"/>
    </source>
</evidence>
<dbReference type="Pfam" id="PF11402">
    <property type="entry name" value="Antifungal_prot"/>
    <property type="match status" value="1"/>
</dbReference>
<evidence type="ECO:0000313" key="5">
    <source>
        <dbReference type="Proteomes" id="UP000030143"/>
    </source>
</evidence>
<dbReference type="Gene3D" id="2.40.50.60">
    <property type="entry name" value="Antifungal protein domain"/>
    <property type="match status" value="1"/>
</dbReference>
<dbReference type="OrthoDB" id="4478077at2759"/>
<sequence length="95" mass="10505">MQITKIALFLFAAMGAVASPIEAEAESGINARAENGANVLYTGQCFKKDNICKYKVNGKQNIAKCPSAANKRCEKDKNKCTFDSYDRKVTCDFRK</sequence>
<comment type="caution">
    <text evidence="4">The sequence shown here is derived from an EMBL/GenBank/DDBJ whole genome shotgun (WGS) entry which is preliminary data.</text>
</comment>
<dbReference type="SUPFAM" id="SSF57598">
    <property type="entry name" value="Antifungal protein (AGAFP)"/>
    <property type="match status" value="1"/>
</dbReference>
<dbReference type="SMR" id="A0A0A2K8K6"/>
<dbReference type="Proteomes" id="UP000030143">
    <property type="component" value="Unassembled WGS sequence"/>
</dbReference>
<dbReference type="PhylomeDB" id="A0A0A2K8K6"/>
<keyword evidence="5" id="KW-1185">Reference proteome</keyword>
<dbReference type="InterPro" id="IPR022706">
    <property type="entry name" value="Antifungal_prot"/>
</dbReference>
<feature type="signal peptide" evidence="3">
    <location>
        <begin position="1"/>
        <end position="18"/>
    </location>
</feature>
<evidence type="ECO:0000256" key="1">
    <source>
        <dbReference type="ARBA" id="ARBA00022529"/>
    </source>
</evidence>
<dbReference type="HOGENOM" id="CLU_182418_0_0_1"/>
<keyword evidence="3" id="KW-0732">Signal</keyword>
<evidence type="ECO:0000313" key="4">
    <source>
        <dbReference type="EMBL" id="KGO63201.1"/>
    </source>
</evidence>
<feature type="chain" id="PRO_5009752811" evidence="3">
    <location>
        <begin position="19"/>
        <end position="95"/>
    </location>
</feature>
<evidence type="ECO:0000256" key="2">
    <source>
        <dbReference type="ARBA" id="ARBA00022577"/>
    </source>
</evidence>
<name>A0A0A2K8K6_PENEN</name>
<protein>
    <submittedName>
        <fullName evidence="4">Antifungal protein</fullName>
    </submittedName>
</protein>
<dbReference type="GeneID" id="27676909"/>
<dbReference type="InterPro" id="IPR023112">
    <property type="entry name" value="Antifungal-protein_dom_sf"/>
</dbReference>
<keyword evidence="2" id="KW-0295">Fungicide</keyword>
<dbReference type="RefSeq" id="XP_016603682.1">
    <property type="nucleotide sequence ID" value="XM_016741490.1"/>
</dbReference>
<gene>
    <name evidence="4" type="ORF">PEX2_042150</name>
</gene>
<keyword evidence="1" id="KW-0929">Antimicrobial</keyword>
<dbReference type="VEuPathDB" id="FungiDB:PEXP_059300"/>
<dbReference type="GO" id="GO:0031640">
    <property type="term" value="P:killing of cells of another organism"/>
    <property type="evidence" value="ECO:0007669"/>
    <property type="project" value="UniProtKB-KW"/>
</dbReference>
<dbReference type="AlphaFoldDB" id="A0A0A2K8K6"/>
<dbReference type="GO" id="GO:0050832">
    <property type="term" value="P:defense response to fungus"/>
    <property type="evidence" value="ECO:0007669"/>
    <property type="project" value="UniProtKB-KW"/>
</dbReference>
<organism evidence="4 5">
    <name type="scientific">Penicillium expansum</name>
    <name type="common">Blue mold rot fungus</name>
    <dbReference type="NCBI Taxonomy" id="27334"/>
    <lineage>
        <taxon>Eukaryota</taxon>
        <taxon>Fungi</taxon>
        <taxon>Dikarya</taxon>
        <taxon>Ascomycota</taxon>
        <taxon>Pezizomycotina</taxon>
        <taxon>Eurotiomycetes</taxon>
        <taxon>Eurotiomycetidae</taxon>
        <taxon>Eurotiales</taxon>
        <taxon>Aspergillaceae</taxon>
        <taxon>Penicillium</taxon>
    </lineage>
</organism>
<dbReference type="EMBL" id="JQFZ01000015">
    <property type="protein sequence ID" value="KGO63201.1"/>
    <property type="molecule type" value="Genomic_DNA"/>
</dbReference>
<accession>A0A0A2K8K6</accession>
<proteinExistence type="predicted"/>